<comment type="caution">
    <text evidence="5">The sequence shown here is derived from an EMBL/GenBank/DDBJ whole genome shotgun (WGS) entry which is preliminary data.</text>
</comment>
<dbReference type="Gene3D" id="3.90.1220.10">
    <property type="entry name" value="Cellulose docking domain, dockering"/>
    <property type="match status" value="2"/>
</dbReference>
<feature type="domain" description="CBM10" evidence="4">
    <location>
        <begin position="261"/>
        <end position="298"/>
    </location>
</feature>
<protein>
    <recommendedName>
        <fullName evidence="4">CBM10 domain-containing protein</fullName>
    </recommendedName>
</protein>
<evidence type="ECO:0000313" key="6">
    <source>
        <dbReference type="Proteomes" id="UP000193920"/>
    </source>
</evidence>
<name>A0A1Y2A5C2_9FUNG</name>
<evidence type="ECO:0000256" key="1">
    <source>
        <dbReference type="ARBA" id="ARBA00022729"/>
    </source>
</evidence>
<sequence length="299" mass="34433">MYRPQIYFYDNSKINMLGMVIERLLDQGVNASCSSGCCSKEGECISFENDPWEKCLIENGCQSEFGYCTTVEKSNEECEKEVKENKQCQIEFKNIIIKNEILSKGETFKSDKCQTFYKRQFANQSVCSIAKKYNSFGFIDNYNKTAYLNLNSRYNNVRLNNILGNYTGCHQKDILDNITEEELEKKCEIVYSNKCNELNNIINEESAKYSVLTGIILENYNNNRKKCSKGVRYPCCLKTKEVVTTDESGNWGYENDDFCFICWSFSLGYPCCMETIAIAQIDENGQWGVEDGHWCGIVN</sequence>
<dbReference type="STRING" id="1754190.A0A1Y2A5C2"/>
<evidence type="ECO:0000256" key="2">
    <source>
        <dbReference type="ARBA" id="ARBA00022737"/>
    </source>
</evidence>
<dbReference type="InterPro" id="IPR002883">
    <property type="entry name" value="CBM10/Dockerin_dom"/>
</dbReference>
<dbReference type="Pfam" id="PF02013">
    <property type="entry name" value="CBM_10"/>
    <property type="match status" value="2"/>
</dbReference>
<accession>A0A1Y2A5C2</accession>
<dbReference type="SUPFAM" id="SSF64571">
    <property type="entry name" value="Cellulose docking domain, dockering"/>
    <property type="match status" value="2"/>
</dbReference>
<dbReference type="EMBL" id="MCOG01000325">
    <property type="protein sequence ID" value="ORY17706.1"/>
    <property type="molecule type" value="Genomic_DNA"/>
</dbReference>
<dbReference type="PROSITE" id="PS51763">
    <property type="entry name" value="CBM10"/>
    <property type="match status" value="1"/>
</dbReference>
<proteinExistence type="predicted"/>
<keyword evidence="2" id="KW-0677">Repeat</keyword>
<keyword evidence="6" id="KW-1185">Reference proteome</keyword>
<evidence type="ECO:0000313" key="5">
    <source>
        <dbReference type="EMBL" id="ORY17706.1"/>
    </source>
</evidence>
<reference evidence="5 6" key="1">
    <citation type="submission" date="2016-08" db="EMBL/GenBank/DDBJ databases">
        <title>A Parts List for Fungal Cellulosomes Revealed by Comparative Genomics.</title>
        <authorList>
            <consortium name="DOE Joint Genome Institute"/>
            <person name="Haitjema C.H."/>
            <person name="Gilmore S.P."/>
            <person name="Henske J.K."/>
            <person name="Solomon K.V."/>
            <person name="De Groot R."/>
            <person name="Kuo A."/>
            <person name="Mondo S.J."/>
            <person name="Salamov A.A."/>
            <person name="Labutti K."/>
            <person name="Zhao Z."/>
            <person name="Chiniquy J."/>
            <person name="Barry K."/>
            <person name="Brewer H.M."/>
            <person name="Purvine S.O."/>
            <person name="Wright A.T."/>
            <person name="Boxma B."/>
            <person name="Van Alen T."/>
            <person name="Hackstein J.H."/>
            <person name="Baker S.E."/>
            <person name="Grigoriev I.V."/>
            <person name="O'Malley M.A."/>
        </authorList>
    </citation>
    <scope>NUCLEOTIDE SEQUENCE [LARGE SCALE GENOMIC DNA]</scope>
    <source>
        <strain evidence="5 6">G1</strain>
    </source>
</reference>
<keyword evidence="3" id="KW-0378">Hydrolase</keyword>
<evidence type="ECO:0000256" key="3">
    <source>
        <dbReference type="ARBA" id="ARBA00022801"/>
    </source>
</evidence>
<keyword evidence="1" id="KW-0732">Signal</keyword>
<dbReference type="AlphaFoldDB" id="A0A1Y2A5C2"/>
<gene>
    <name evidence="5" type="ORF">LY90DRAFT_517565</name>
</gene>
<dbReference type="InterPro" id="IPR009034">
    <property type="entry name" value="Dockerin_dom_fun_sf"/>
</dbReference>
<organism evidence="5 6">
    <name type="scientific">Neocallimastix californiae</name>
    <dbReference type="NCBI Taxonomy" id="1754190"/>
    <lineage>
        <taxon>Eukaryota</taxon>
        <taxon>Fungi</taxon>
        <taxon>Fungi incertae sedis</taxon>
        <taxon>Chytridiomycota</taxon>
        <taxon>Chytridiomycota incertae sedis</taxon>
        <taxon>Neocallimastigomycetes</taxon>
        <taxon>Neocallimastigales</taxon>
        <taxon>Neocallimastigaceae</taxon>
        <taxon>Neocallimastix</taxon>
    </lineage>
</organism>
<evidence type="ECO:0000259" key="4">
    <source>
        <dbReference type="PROSITE" id="PS51763"/>
    </source>
</evidence>
<dbReference type="Proteomes" id="UP000193920">
    <property type="component" value="Unassembled WGS sequence"/>
</dbReference>
<dbReference type="GO" id="GO:0016787">
    <property type="term" value="F:hydrolase activity"/>
    <property type="evidence" value="ECO:0007669"/>
    <property type="project" value="UniProtKB-KW"/>
</dbReference>